<feature type="region of interest" description="Disordered" evidence="1">
    <location>
        <begin position="66"/>
        <end position="173"/>
    </location>
</feature>
<evidence type="ECO:0000256" key="2">
    <source>
        <dbReference type="SAM" id="Phobius"/>
    </source>
</evidence>
<proteinExistence type="predicted"/>
<feature type="transmembrane region" description="Helical" evidence="2">
    <location>
        <begin position="278"/>
        <end position="299"/>
    </location>
</feature>
<dbReference type="AlphaFoldDB" id="A0A3M7E569"/>
<feature type="region of interest" description="Disordered" evidence="1">
    <location>
        <begin position="378"/>
        <end position="457"/>
    </location>
</feature>
<keyword evidence="2" id="KW-0812">Transmembrane</keyword>
<keyword evidence="2" id="KW-0472">Membrane</keyword>
<evidence type="ECO:0000313" key="3">
    <source>
        <dbReference type="EMBL" id="RMY71607.1"/>
    </source>
</evidence>
<accession>A0A3M7E569</accession>
<sequence>MVALGQTVTIVNQSGKVVKTSKHLVNVWKEAKGAYSERKAELKAVRDEEQNRKIAEIKVQKQLEQLKVDDDTQSRASSRKSSRSRGGEKTIARKPLPSQGPKPPMERGFSDSFYTNDRPERSKVSRPSPLRNDSHDSRSSFRDYEPRVGELQRRHTTDMGRIDRRPTTPTRRASADEIDMDLAYGELPPPVPEKAYDDQIELRTKMTGLQRLLDECNCLQHTATATIDNLQKNPEAMAAVALTLAEISNLATKLAPGALASLKTSFPAIVALLASPQFAIAAGVGVGVTVIAFGSYKIIKRIQAKKEEKKTLEDGMTYGPAEALPEPDSPASGDGELRELNRIERWRRGVSDAEAESLGTSVTGEFITPHAAKSMIEDGKLTEADFKPREAKSKKGTKSEKGDREKKKKHHHHHHRSDRSETGSRVSSRSGRSKAETERPKKRKEPSGLRMLLKTHA</sequence>
<gene>
    <name evidence="3" type="ORF">D0862_14586</name>
</gene>
<feature type="region of interest" description="Disordered" evidence="1">
    <location>
        <begin position="309"/>
        <end position="335"/>
    </location>
</feature>
<dbReference type="EMBL" id="QWIQ01001014">
    <property type="protein sequence ID" value="RMY71607.1"/>
    <property type="molecule type" value="Genomic_DNA"/>
</dbReference>
<reference evidence="3 4" key="1">
    <citation type="journal article" date="2018" name="BMC Genomics">
        <title>Genomic evidence for intraspecific hybridization in a clonal and extremely halotolerant yeast.</title>
        <authorList>
            <person name="Gostincar C."/>
            <person name="Stajich J.E."/>
            <person name="Zupancic J."/>
            <person name="Zalar P."/>
            <person name="Gunde-Cimerman N."/>
        </authorList>
    </citation>
    <scope>NUCLEOTIDE SEQUENCE [LARGE SCALE GENOMIC DNA]</scope>
    <source>
        <strain evidence="3 4">EXF-171</strain>
    </source>
</reference>
<keyword evidence="2" id="KW-1133">Transmembrane helix</keyword>
<dbReference type="VEuPathDB" id="FungiDB:BTJ68_06119"/>
<organism evidence="3 4">
    <name type="scientific">Hortaea werneckii</name>
    <name type="common">Black yeast</name>
    <name type="synonym">Cladosporium werneckii</name>
    <dbReference type="NCBI Taxonomy" id="91943"/>
    <lineage>
        <taxon>Eukaryota</taxon>
        <taxon>Fungi</taxon>
        <taxon>Dikarya</taxon>
        <taxon>Ascomycota</taxon>
        <taxon>Pezizomycotina</taxon>
        <taxon>Dothideomycetes</taxon>
        <taxon>Dothideomycetidae</taxon>
        <taxon>Mycosphaerellales</taxon>
        <taxon>Teratosphaeriaceae</taxon>
        <taxon>Hortaea</taxon>
    </lineage>
</organism>
<feature type="compositionally biased region" description="Basic and acidic residues" evidence="1">
    <location>
        <begin position="378"/>
        <end position="405"/>
    </location>
</feature>
<evidence type="ECO:0000256" key="1">
    <source>
        <dbReference type="SAM" id="MobiDB-lite"/>
    </source>
</evidence>
<comment type="caution">
    <text evidence="3">The sequence shown here is derived from an EMBL/GenBank/DDBJ whole genome shotgun (WGS) entry which is preliminary data.</text>
</comment>
<protein>
    <submittedName>
        <fullName evidence="3">Uncharacterized protein</fullName>
    </submittedName>
</protein>
<evidence type="ECO:0000313" key="4">
    <source>
        <dbReference type="Proteomes" id="UP000281468"/>
    </source>
</evidence>
<feature type="compositionally biased region" description="Basic residues" evidence="1">
    <location>
        <begin position="406"/>
        <end position="417"/>
    </location>
</feature>
<name>A0A3M7E569_HORWE</name>
<feature type="compositionally biased region" description="Basic and acidic residues" evidence="1">
    <location>
        <begin position="132"/>
        <end position="166"/>
    </location>
</feature>
<dbReference type="Proteomes" id="UP000281468">
    <property type="component" value="Unassembled WGS sequence"/>
</dbReference>